<dbReference type="PANTHER" id="PTHR13096:SF9">
    <property type="entry name" value="BIFUNCTIONAL LYSINE-SPECIFIC DEMETHYLASE AND HISTIDYL-HYDROXYLASE"/>
    <property type="match status" value="1"/>
</dbReference>
<keyword evidence="2" id="KW-0479">Metal-binding</keyword>
<gene>
    <name evidence="5" type="ORF">ISU07_01150</name>
</gene>
<dbReference type="Pfam" id="PF08007">
    <property type="entry name" value="JmjC_2"/>
    <property type="match status" value="1"/>
</dbReference>
<dbReference type="Proteomes" id="UP000640489">
    <property type="component" value="Unassembled WGS sequence"/>
</dbReference>
<dbReference type="GO" id="GO:0032453">
    <property type="term" value="F:histone H3K4 demethylase activity"/>
    <property type="evidence" value="ECO:0007669"/>
    <property type="project" value="TreeGrafter"/>
</dbReference>
<sequence>MTDARGALDLLSGDAQTFTTKVWASLVHQHETDPDDLVGLLSLDDADALLTAGGIRTPAVRVAKDGQVLGDAAFVRRGAQIAGKPLSGLVDPRKALALFAEGATIVFQGLHRYHPPLTDLVARLELELGHPCQANAYLTPPGSQGFAVHSDAHDVFVFQTHGTKLWEVHHPRGERPCELHGGDCRVDDVLLRPGLSMYLPTGTPHAARAQDDASLHVTIGINQLTWRGAVRRAVDDLLAGVDDHHLPAGWTDHPELLAEGLADRLGELSRSLADVDASAAADAEAVRFLTGRTSWLRGGLHDVLAVDRLAADTVLARRPGHPCVVTSLGADRIRVLIGDRYLDMPARLAGALEVVRTSSTFTPDDLGLDPQSNLVLARRLVREGLLEVSA</sequence>
<name>A0A930V6D9_9ACTN</name>
<dbReference type="PANTHER" id="PTHR13096">
    <property type="entry name" value="MINA53 MYC INDUCED NUCLEAR ANTIGEN"/>
    <property type="match status" value="1"/>
</dbReference>
<evidence type="ECO:0000256" key="2">
    <source>
        <dbReference type="ARBA" id="ARBA00022723"/>
    </source>
</evidence>
<dbReference type="InterPro" id="IPR039994">
    <property type="entry name" value="NO66-like"/>
</dbReference>
<reference evidence="5" key="1">
    <citation type="submission" date="2020-11" db="EMBL/GenBank/DDBJ databases">
        <title>Nocardioides sp. nov., isolated from Soil of Cynanchum wilfordii Hemsley rhizosphere.</title>
        <authorList>
            <person name="Lee J.-S."/>
            <person name="Suh M.K."/>
            <person name="Kim J.-S."/>
        </authorList>
    </citation>
    <scope>NUCLEOTIDE SEQUENCE</scope>
    <source>
        <strain evidence="5">KCTC 19275</strain>
    </source>
</reference>
<keyword evidence="6" id="KW-1185">Reference proteome</keyword>
<dbReference type="EMBL" id="JADKPN010000001">
    <property type="protein sequence ID" value="MBF4761719.1"/>
    <property type="molecule type" value="Genomic_DNA"/>
</dbReference>
<evidence type="ECO:0000313" key="5">
    <source>
        <dbReference type="EMBL" id="MBF4761719.1"/>
    </source>
</evidence>
<evidence type="ECO:0000256" key="1">
    <source>
        <dbReference type="ARBA" id="ARBA00001954"/>
    </source>
</evidence>
<dbReference type="AlphaFoldDB" id="A0A930V6D9"/>
<protein>
    <submittedName>
        <fullName evidence="5">Cupin</fullName>
    </submittedName>
</protein>
<dbReference type="Gene3D" id="2.60.120.650">
    <property type="entry name" value="Cupin"/>
    <property type="match status" value="1"/>
</dbReference>
<dbReference type="GO" id="GO:0046872">
    <property type="term" value="F:metal ion binding"/>
    <property type="evidence" value="ECO:0007669"/>
    <property type="project" value="UniProtKB-KW"/>
</dbReference>
<proteinExistence type="predicted"/>
<dbReference type="SUPFAM" id="SSF51197">
    <property type="entry name" value="Clavaminate synthase-like"/>
    <property type="match status" value="1"/>
</dbReference>
<accession>A0A930V6D9</accession>
<organism evidence="5 6">
    <name type="scientific">Nocardioides islandensis</name>
    <dbReference type="NCBI Taxonomy" id="433663"/>
    <lineage>
        <taxon>Bacteria</taxon>
        <taxon>Bacillati</taxon>
        <taxon>Actinomycetota</taxon>
        <taxon>Actinomycetes</taxon>
        <taxon>Propionibacteriales</taxon>
        <taxon>Nocardioidaceae</taxon>
        <taxon>Nocardioides</taxon>
    </lineage>
</organism>
<evidence type="ECO:0000313" key="6">
    <source>
        <dbReference type="Proteomes" id="UP000640489"/>
    </source>
</evidence>
<comment type="caution">
    <text evidence="5">The sequence shown here is derived from an EMBL/GenBank/DDBJ whole genome shotgun (WGS) entry which is preliminary data.</text>
</comment>
<dbReference type="InterPro" id="IPR003347">
    <property type="entry name" value="JmjC_dom"/>
</dbReference>
<evidence type="ECO:0000259" key="4">
    <source>
        <dbReference type="PROSITE" id="PS51184"/>
    </source>
</evidence>
<comment type="cofactor">
    <cofactor evidence="1">
        <name>Fe(2+)</name>
        <dbReference type="ChEBI" id="CHEBI:29033"/>
    </cofactor>
</comment>
<feature type="domain" description="JmjC" evidence="4">
    <location>
        <begin position="103"/>
        <end position="238"/>
    </location>
</feature>
<dbReference type="GO" id="GO:0051864">
    <property type="term" value="F:histone H3K36 demethylase activity"/>
    <property type="evidence" value="ECO:0007669"/>
    <property type="project" value="TreeGrafter"/>
</dbReference>
<dbReference type="PROSITE" id="PS51184">
    <property type="entry name" value="JMJC"/>
    <property type="match status" value="1"/>
</dbReference>
<evidence type="ECO:0000256" key="3">
    <source>
        <dbReference type="ARBA" id="ARBA00023004"/>
    </source>
</evidence>
<keyword evidence="3" id="KW-0408">Iron</keyword>